<dbReference type="SUPFAM" id="SSF55961">
    <property type="entry name" value="Bet v1-like"/>
    <property type="match status" value="1"/>
</dbReference>
<evidence type="ECO:0000313" key="1">
    <source>
        <dbReference type="EMBL" id="NLR67788.1"/>
    </source>
</evidence>
<dbReference type="Gene3D" id="3.30.530.20">
    <property type="match status" value="1"/>
</dbReference>
<name>A0A847S3V5_9BACT</name>
<dbReference type="InterPro" id="IPR023393">
    <property type="entry name" value="START-like_dom_sf"/>
</dbReference>
<gene>
    <name evidence="1" type="ORF">HGH92_26015</name>
</gene>
<organism evidence="1 2">
    <name type="scientific">Chitinophaga varians</name>
    <dbReference type="NCBI Taxonomy" id="2202339"/>
    <lineage>
        <taxon>Bacteria</taxon>
        <taxon>Pseudomonadati</taxon>
        <taxon>Bacteroidota</taxon>
        <taxon>Chitinophagia</taxon>
        <taxon>Chitinophagales</taxon>
        <taxon>Chitinophagaceae</taxon>
        <taxon>Chitinophaga</taxon>
    </lineage>
</organism>
<keyword evidence="2" id="KW-1185">Reference proteome</keyword>
<dbReference type="Proteomes" id="UP000570474">
    <property type="component" value="Unassembled WGS sequence"/>
</dbReference>
<accession>A0A847S3V5</accession>
<reference evidence="1 2" key="1">
    <citation type="submission" date="2020-04" db="EMBL/GenBank/DDBJ databases">
        <authorList>
            <person name="Yin C."/>
        </authorList>
    </citation>
    <scope>NUCLEOTIDE SEQUENCE [LARGE SCALE GENOMIC DNA]</scope>
    <source>
        <strain evidence="1 2">Ae27</strain>
    </source>
</reference>
<dbReference type="RefSeq" id="WP_168873731.1">
    <property type="nucleotide sequence ID" value="NZ_JABAIA010000003.1"/>
</dbReference>
<protein>
    <submittedName>
        <fullName evidence="1">Polyketide cyclase</fullName>
    </submittedName>
</protein>
<dbReference type="Pfam" id="PF10604">
    <property type="entry name" value="Polyketide_cyc2"/>
    <property type="match status" value="1"/>
</dbReference>
<evidence type="ECO:0000313" key="2">
    <source>
        <dbReference type="Proteomes" id="UP000570474"/>
    </source>
</evidence>
<dbReference type="InterPro" id="IPR019587">
    <property type="entry name" value="Polyketide_cyclase/dehydratase"/>
</dbReference>
<dbReference type="EMBL" id="JABAIA010000003">
    <property type="protein sequence ID" value="NLR67788.1"/>
    <property type="molecule type" value="Genomic_DNA"/>
</dbReference>
<sequence>MIQHSYSLTTTAVTQAQIWKLISDIDNWKSWDTGVTSSLLHGRFETGQYFTLQPQGGPKVRIQLEEVRNNEYFRDLTRFPLAKMYGEHWYEVTPEGLKLTVTMTMKGLLAPLWNKIVMKNIVAGLEEDVQRQIEAAGKL</sequence>
<dbReference type="AlphaFoldDB" id="A0A847S3V5"/>
<proteinExistence type="predicted"/>
<comment type="caution">
    <text evidence="1">The sequence shown here is derived from an EMBL/GenBank/DDBJ whole genome shotgun (WGS) entry which is preliminary data.</text>
</comment>